<dbReference type="PANTHER" id="PTHR33973:SF4">
    <property type="entry name" value="OS07G0153300 PROTEIN"/>
    <property type="match status" value="1"/>
</dbReference>
<dbReference type="STRING" id="332411.VI06_13615"/>
<organism evidence="1 2">
    <name type="scientific">Aquitalea magnusonii</name>
    <dbReference type="NCBI Taxonomy" id="332411"/>
    <lineage>
        <taxon>Bacteria</taxon>
        <taxon>Pseudomonadati</taxon>
        <taxon>Pseudomonadota</taxon>
        <taxon>Betaproteobacteria</taxon>
        <taxon>Neisseriales</taxon>
        <taxon>Chromobacteriaceae</taxon>
        <taxon>Aquitalea</taxon>
    </lineage>
</organism>
<name>A0A3G9GBQ2_9NEIS</name>
<gene>
    <name evidence="1" type="ORF">DLM_1681</name>
</gene>
<dbReference type="AlphaFoldDB" id="A0A3G9GBQ2"/>
<dbReference type="Pfam" id="PF07103">
    <property type="entry name" value="DUF1365"/>
    <property type="match status" value="1"/>
</dbReference>
<sequence>MSPVSSNAYLVSGSVMHQRLRPARHRFIYPVFAIRLKLSELEQIGHRWFGVDRWRPLMIRSRDYGPRDGSPLLPWIRQQLRDAALPADGEVWLQTFPRLFGYAFNPVSFWYCHDSHGRLVAVLADVNNTFGEHHAYLLAQPDGSPIVNGATLTCRKLLHVSPFCQVAGHYRFRLAEKADRMLMRIDYHDADGLLLNTSISGALQPLTTGNARRALLRQPMLTLGIIARIHWQALQLWLKKVPFFSKPAAPEHPLSHGQELRP</sequence>
<accession>A0A3G9GBQ2</accession>
<dbReference type="EMBL" id="AP018823">
    <property type="protein sequence ID" value="BBF85298.1"/>
    <property type="molecule type" value="Genomic_DNA"/>
</dbReference>
<reference evidence="2" key="1">
    <citation type="journal article" date="2017" name="Biotechnol. Biofuels">
        <title>Evaluation of environmental bacterial communities as a factor affecting the growth of duckweed Lemna minor.</title>
        <authorList>
            <person name="Ishizawa H."/>
            <person name="Kuroda M."/>
            <person name="Morikawa M."/>
            <person name="Ike M."/>
        </authorList>
    </citation>
    <scope>NUCLEOTIDE SEQUENCE [LARGE SCALE GENOMIC DNA]</scope>
    <source>
        <strain evidence="2">H3</strain>
    </source>
</reference>
<evidence type="ECO:0008006" key="3">
    <source>
        <dbReference type="Google" id="ProtNLM"/>
    </source>
</evidence>
<dbReference type="PANTHER" id="PTHR33973">
    <property type="entry name" value="OS07G0153300 PROTEIN"/>
    <property type="match status" value="1"/>
</dbReference>
<protein>
    <recommendedName>
        <fullName evidence="3">Cyclopropane fatty acid synthase</fullName>
    </recommendedName>
</protein>
<proteinExistence type="predicted"/>
<dbReference type="KEGG" id="amah:DLM_1681"/>
<keyword evidence="2" id="KW-1185">Reference proteome</keyword>
<reference evidence="2" key="3">
    <citation type="journal article" date="2017" name="Plant Physiol. Biochem.">
        <title>Differential oxidative and antioxidative response of duckweed Lemna minor toward plant growth promoting/inhibiting bacteria.</title>
        <authorList>
            <person name="Ishizawa H."/>
            <person name="Kuroda M."/>
            <person name="Morikawa M."/>
            <person name="Ike M."/>
        </authorList>
    </citation>
    <scope>NUCLEOTIDE SEQUENCE [LARGE SCALE GENOMIC DNA]</scope>
    <source>
        <strain evidence="2">H3</strain>
    </source>
</reference>
<dbReference type="InterPro" id="IPR010775">
    <property type="entry name" value="DUF1365"/>
</dbReference>
<reference evidence="1 2" key="2">
    <citation type="journal article" date="2017" name="Genome Announc.">
        <title>Draft genome sequence of Aquitalea magnusonii strain H3, a plant growth-promoting bacterium of duckweed Lemna minor.</title>
        <authorList>
            <person name="Ishizawa H."/>
            <person name="Kuroda M."/>
            <person name="Ike M."/>
        </authorList>
    </citation>
    <scope>NUCLEOTIDE SEQUENCE [LARGE SCALE GENOMIC DNA]</scope>
    <source>
        <strain evidence="1 2">H3</strain>
    </source>
</reference>
<evidence type="ECO:0000313" key="1">
    <source>
        <dbReference type="EMBL" id="BBF85298.1"/>
    </source>
</evidence>
<evidence type="ECO:0000313" key="2">
    <source>
        <dbReference type="Proteomes" id="UP000198290"/>
    </source>
</evidence>
<dbReference type="Proteomes" id="UP000198290">
    <property type="component" value="Chromosome"/>
</dbReference>
<dbReference type="RefSeq" id="WP_231960135.1">
    <property type="nucleotide sequence ID" value="NZ_AP018823.1"/>
</dbReference>